<feature type="region of interest" description="Disordered" evidence="1">
    <location>
        <begin position="398"/>
        <end position="573"/>
    </location>
</feature>
<feature type="region of interest" description="Disordered" evidence="1">
    <location>
        <begin position="255"/>
        <end position="282"/>
    </location>
</feature>
<sequence>MNSPSPATAFDGASIHAQLLNRDDYLDAADILSELAWIDDPTAGNADMLVVIPEVGTPSPADIARVTVVGVLLADRAYLDPQGHHNADYKNPFSDSKLQFSLELGHGYATSLEVADALQKKIASTNKHNFFVIPYKNKSCLRFAMPLFLKRDETYNGDVNDPVLKLPVDESHKPLLNGLVHTHRMNDMRIYDDNNALIPPALWRSKLLGAVVEVTFTLQHYAIHARSGPAKGSAISDTFTARVFQLRVLKKPAHTSPAPVGGAELGPIIPSTSPTGPRRRRQAIQQGVYVHSPISRPTSAQTTPPVSPLGLGLVHGGQLLPSPEITQPATSTLVVPTIQPQGLPTAPNVEATQPPPVPTGLPVAPSAPVSVHAGPLLPSPEIAVPTIQAQVLPTAPNVEATQSAPPPQPCVHPSGGSSAPTEQTTAPAPPPRPAGPVLASFQPSVAPVPSAPSGPPPVPTGLPVAASAQLTVTPGPSGPSPMVAVPLPANSPAPVPAPDRPVPVTTTNVQEPASKGPDTSNAPSATNAGPAAAPKIVIPPRSNMNSADVNGKRRAEEEAVDPDGTRRSKRGKQ</sequence>
<gene>
    <name evidence="2" type="ORF">DFP72DRAFT_913114</name>
</gene>
<proteinExistence type="predicted"/>
<comment type="caution">
    <text evidence="2">The sequence shown here is derived from an EMBL/GenBank/DDBJ whole genome shotgun (WGS) entry which is preliminary data.</text>
</comment>
<dbReference type="AlphaFoldDB" id="A0A8H6HN09"/>
<dbReference type="OrthoDB" id="2843772at2759"/>
<feature type="compositionally biased region" description="Pro residues" evidence="1">
    <location>
        <begin position="449"/>
        <end position="460"/>
    </location>
</feature>
<dbReference type="EMBL" id="JACGCI010000062">
    <property type="protein sequence ID" value="KAF6749624.1"/>
    <property type="molecule type" value="Genomic_DNA"/>
</dbReference>
<evidence type="ECO:0000313" key="2">
    <source>
        <dbReference type="EMBL" id="KAF6749624.1"/>
    </source>
</evidence>
<dbReference type="Proteomes" id="UP000521943">
    <property type="component" value="Unassembled WGS sequence"/>
</dbReference>
<name>A0A8H6HN09_9AGAR</name>
<evidence type="ECO:0000256" key="1">
    <source>
        <dbReference type="SAM" id="MobiDB-lite"/>
    </source>
</evidence>
<reference evidence="2 3" key="1">
    <citation type="submission" date="2020-07" db="EMBL/GenBank/DDBJ databases">
        <title>Comparative genomics of pyrophilous fungi reveals a link between fire events and developmental genes.</title>
        <authorList>
            <consortium name="DOE Joint Genome Institute"/>
            <person name="Steindorff A.S."/>
            <person name="Carver A."/>
            <person name="Calhoun S."/>
            <person name="Stillman K."/>
            <person name="Liu H."/>
            <person name="Lipzen A."/>
            <person name="Pangilinan J."/>
            <person name="Labutti K."/>
            <person name="Bruns T.D."/>
            <person name="Grigoriev I.V."/>
        </authorList>
    </citation>
    <scope>NUCLEOTIDE SEQUENCE [LARGE SCALE GENOMIC DNA]</scope>
    <source>
        <strain evidence="2 3">CBS 144469</strain>
    </source>
</reference>
<organism evidence="2 3">
    <name type="scientific">Ephemerocybe angulata</name>
    <dbReference type="NCBI Taxonomy" id="980116"/>
    <lineage>
        <taxon>Eukaryota</taxon>
        <taxon>Fungi</taxon>
        <taxon>Dikarya</taxon>
        <taxon>Basidiomycota</taxon>
        <taxon>Agaricomycotina</taxon>
        <taxon>Agaricomycetes</taxon>
        <taxon>Agaricomycetidae</taxon>
        <taxon>Agaricales</taxon>
        <taxon>Agaricineae</taxon>
        <taxon>Psathyrellaceae</taxon>
        <taxon>Ephemerocybe</taxon>
    </lineage>
</organism>
<keyword evidence="3" id="KW-1185">Reference proteome</keyword>
<feature type="compositionally biased region" description="Pro residues" evidence="1">
    <location>
        <begin position="489"/>
        <end position="501"/>
    </location>
</feature>
<evidence type="ECO:0000313" key="3">
    <source>
        <dbReference type="Proteomes" id="UP000521943"/>
    </source>
</evidence>
<accession>A0A8H6HN09</accession>
<feature type="compositionally biased region" description="Low complexity" evidence="1">
    <location>
        <begin position="520"/>
        <end position="534"/>
    </location>
</feature>
<protein>
    <submittedName>
        <fullName evidence="2">Uncharacterized protein</fullName>
    </submittedName>
</protein>